<evidence type="ECO:0000256" key="1">
    <source>
        <dbReference type="SAM" id="Phobius"/>
    </source>
</evidence>
<organism evidence="2 3">
    <name type="scientific">Orrella daihaiensis</name>
    <dbReference type="NCBI Taxonomy" id="2782176"/>
    <lineage>
        <taxon>Bacteria</taxon>
        <taxon>Pseudomonadati</taxon>
        <taxon>Pseudomonadota</taxon>
        <taxon>Betaproteobacteria</taxon>
        <taxon>Burkholderiales</taxon>
        <taxon>Alcaligenaceae</taxon>
        <taxon>Orrella</taxon>
    </lineage>
</organism>
<name>A0ABY4ANG4_9BURK</name>
<sequence length="131" mass="14638">MAGLLSFYGGWFGAHWFYLGRRYPWVLGVLAAVLLFLASRAEIWWDTPAMFLLFIPAIAGFIEAIVLCLTSDAKFDARYNPGFVRDKPTGWGPVLVASFGLLIGTVLTMFAIAHVVLHIWSRLGWLDGLNF</sequence>
<gene>
    <name evidence="2" type="ORF">DHf2319_05725</name>
</gene>
<keyword evidence="1" id="KW-0812">Transmembrane</keyword>
<feature type="transmembrane region" description="Helical" evidence="1">
    <location>
        <begin position="25"/>
        <end position="45"/>
    </location>
</feature>
<evidence type="ECO:0000313" key="2">
    <source>
        <dbReference type="EMBL" id="UOD51578.1"/>
    </source>
</evidence>
<reference evidence="2 3" key="1">
    <citation type="submission" date="2020-11" db="EMBL/GenBank/DDBJ databases">
        <title>Algicoccus daihaiensis sp.nov., isolated from Daihai Lake in Inner Mongolia.</title>
        <authorList>
            <person name="Kai J."/>
        </authorList>
    </citation>
    <scope>NUCLEOTIDE SEQUENCE [LARGE SCALE GENOMIC DNA]</scope>
    <source>
        <strain evidence="3">f23</strain>
    </source>
</reference>
<keyword evidence="1" id="KW-0472">Membrane</keyword>
<protein>
    <recommendedName>
        <fullName evidence="4">TM2 domain-containing protein</fullName>
    </recommendedName>
</protein>
<dbReference type="Proteomes" id="UP000831607">
    <property type="component" value="Chromosome"/>
</dbReference>
<dbReference type="EMBL" id="CP063982">
    <property type="protein sequence ID" value="UOD51578.1"/>
    <property type="molecule type" value="Genomic_DNA"/>
</dbReference>
<keyword evidence="1" id="KW-1133">Transmembrane helix</keyword>
<keyword evidence="3" id="KW-1185">Reference proteome</keyword>
<feature type="transmembrane region" description="Helical" evidence="1">
    <location>
        <begin position="51"/>
        <end position="70"/>
    </location>
</feature>
<evidence type="ECO:0000313" key="3">
    <source>
        <dbReference type="Proteomes" id="UP000831607"/>
    </source>
</evidence>
<evidence type="ECO:0008006" key="4">
    <source>
        <dbReference type="Google" id="ProtNLM"/>
    </source>
</evidence>
<proteinExistence type="predicted"/>
<feature type="transmembrane region" description="Helical" evidence="1">
    <location>
        <begin position="91"/>
        <end position="120"/>
    </location>
</feature>
<accession>A0ABY4ANG4</accession>